<dbReference type="Proteomes" id="UP000027936">
    <property type="component" value="Unassembled WGS sequence"/>
</dbReference>
<organism evidence="8 9">
    <name type="scientific">Schinkia azotoformans MEV2011</name>
    <dbReference type="NCBI Taxonomy" id="1348973"/>
    <lineage>
        <taxon>Bacteria</taxon>
        <taxon>Bacillati</taxon>
        <taxon>Bacillota</taxon>
        <taxon>Bacilli</taxon>
        <taxon>Bacillales</taxon>
        <taxon>Bacillaceae</taxon>
        <taxon>Calidifontibacillus/Schinkia group</taxon>
        <taxon>Schinkia</taxon>
    </lineage>
</organism>
<evidence type="ECO:0000259" key="7">
    <source>
        <dbReference type="Pfam" id="PF04316"/>
    </source>
</evidence>
<evidence type="ECO:0000256" key="1">
    <source>
        <dbReference type="ARBA" id="ARBA00005322"/>
    </source>
</evidence>
<evidence type="ECO:0000256" key="3">
    <source>
        <dbReference type="ARBA" id="ARBA00022491"/>
    </source>
</evidence>
<dbReference type="OrthoDB" id="2991036at2"/>
<dbReference type="PATRIC" id="fig|1348973.3.peg.347"/>
<evidence type="ECO:0000256" key="6">
    <source>
        <dbReference type="ARBA" id="ARBA00023163"/>
    </source>
</evidence>
<dbReference type="Pfam" id="PF04316">
    <property type="entry name" value="FlgM"/>
    <property type="match status" value="1"/>
</dbReference>
<keyword evidence="5" id="KW-0805">Transcription regulation</keyword>
<evidence type="ECO:0000313" key="8">
    <source>
        <dbReference type="EMBL" id="KEF40333.1"/>
    </source>
</evidence>
<dbReference type="RefSeq" id="WP_035192738.1">
    <property type="nucleotide sequence ID" value="NZ_JJRY01000001.1"/>
</dbReference>
<dbReference type="AlphaFoldDB" id="A0A072NTV6"/>
<evidence type="ECO:0000256" key="5">
    <source>
        <dbReference type="ARBA" id="ARBA00023015"/>
    </source>
</evidence>
<gene>
    <name evidence="8" type="ORF">M670_00359</name>
</gene>
<feature type="domain" description="Anti-sigma-28 factor FlgM C-terminal" evidence="7">
    <location>
        <begin position="31"/>
        <end position="80"/>
    </location>
</feature>
<dbReference type="SUPFAM" id="SSF101498">
    <property type="entry name" value="Anti-sigma factor FlgM"/>
    <property type="match status" value="1"/>
</dbReference>
<dbReference type="InterPro" id="IPR031316">
    <property type="entry name" value="FlgM_C"/>
</dbReference>
<accession>A0A072NTV6</accession>
<dbReference type="GO" id="GO:0045892">
    <property type="term" value="P:negative regulation of DNA-templated transcription"/>
    <property type="evidence" value="ECO:0007669"/>
    <property type="project" value="InterPro"/>
</dbReference>
<proteinExistence type="inferred from homology"/>
<keyword evidence="3" id="KW-0678">Repressor</keyword>
<evidence type="ECO:0000256" key="2">
    <source>
        <dbReference type="ARBA" id="ARBA00017823"/>
    </source>
</evidence>
<name>A0A072NTV6_SCHAZ</name>
<protein>
    <recommendedName>
        <fullName evidence="2">Negative regulator of flagellin synthesis</fullName>
    </recommendedName>
</protein>
<dbReference type="InterPro" id="IPR035890">
    <property type="entry name" value="Anti-sigma-28_factor_FlgM_sf"/>
</dbReference>
<sequence>MKINNFGPVNMNPYKKHIEKMDKLQKTTSTDKIQISTEALELQKGSRIETERQAKVDELKNKIESGEYQVDPREVAKKMYEFWND</sequence>
<evidence type="ECO:0000313" key="9">
    <source>
        <dbReference type="Proteomes" id="UP000027936"/>
    </source>
</evidence>
<keyword evidence="6" id="KW-0804">Transcription</keyword>
<evidence type="ECO:0000256" key="4">
    <source>
        <dbReference type="ARBA" id="ARBA00022795"/>
    </source>
</evidence>
<dbReference type="GO" id="GO:0044781">
    <property type="term" value="P:bacterial-type flagellum organization"/>
    <property type="evidence" value="ECO:0007669"/>
    <property type="project" value="UniProtKB-KW"/>
</dbReference>
<dbReference type="Gene3D" id="6.10.140.30">
    <property type="entry name" value="Anti-sigma-28 factor FlgM"/>
    <property type="match status" value="1"/>
</dbReference>
<dbReference type="InterPro" id="IPR007412">
    <property type="entry name" value="FlgM"/>
</dbReference>
<dbReference type="NCBIfam" id="TIGR03824">
    <property type="entry name" value="FlgM_jcvi"/>
    <property type="match status" value="1"/>
</dbReference>
<comment type="similarity">
    <text evidence="1">Belongs to the FlgM family.</text>
</comment>
<reference evidence="8 9" key="1">
    <citation type="submission" date="2014-04" db="EMBL/GenBank/DDBJ databases">
        <title>Draft genome sequence of Bacillus azotoformans MEV2011, a (co-) denitrifying strain unable to grow in the presence of oxygen.</title>
        <authorList>
            <person name="Nielsen M."/>
            <person name="Schreiber L."/>
            <person name="Finster K."/>
            <person name="Schramm A."/>
        </authorList>
    </citation>
    <scope>NUCLEOTIDE SEQUENCE [LARGE SCALE GENOMIC DNA]</scope>
    <source>
        <strain evidence="8 9">MEV2011</strain>
    </source>
</reference>
<keyword evidence="4" id="KW-1005">Bacterial flagellum biogenesis</keyword>
<comment type="caution">
    <text evidence="8">The sequence shown here is derived from an EMBL/GenBank/DDBJ whole genome shotgun (WGS) entry which is preliminary data.</text>
</comment>
<dbReference type="EMBL" id="JJRY01000001">
    <property type="protein sequence ID" value="KEF40333.1"/>
    <property type="molecule type" value="Genomic_DNA"/>
</dbReference>